<dbReference type="SUPFAM" id="SSF52266">
    <property type="entry name" value="SGNH hydrolase"/>
    <property type="match status" value="1"/>
</dbReference>
<name>A0ABW3WK19_9FLAO</name>
<evidence type="ECO:0000259" key="1">
    <source>
        <dbReference type="Pfam" id="PF13472"/>
    </source>
</evidence>
<dbReference type="RefSeq" id="WP_386807334.1">
    <property type="nucleotide sequence ID" value="NZ_JBHTMV010000002.1"/>
</dbReference>
<organism evidence="2 3">
    <name type="scientific">Lutibacter holmesii</name>
    <dbReference type="NCBI Taxonomy" id="1137985"/>
    <lineage>
        <taxon>Bacteria</taxon>
        <taxon>Pseudomonadati</taxon>
        <taxon>Bacteroidota</taxon>
        <taxon>Flavobacteriia</taxon>
        <taxon>Flavobacteriales</taxon>
        <taxon>Flavobacteriaceae</taxon>
        <taxon>Lutibacter</taxon>
    </lineage>
</organism>
<feature type="domain" description="SGNH hydrolase-type esterase" evidence="1">
    <location>
        <begin position="325"/>
        <end position="496"/>
    </location>
</feature>
<proteinExistence type="predicted"/>
<dbReference type="Gene3D" id="3.40.50.1110">
    <property type="entry name" value="SGNH hydrolase"/>
    <property type="match status" value="1"/>
</dbReference>
<dbReference type="InterPro" id="IPR036514">
    <property type="entry name" value="SGNH_hydro_sf"/>
</dbReference>
<reference evidence="3" key="1">
    <citation type="journal article" date="2019" name="Int. J. Syst. Evol. Microbiol.">
        <title>The Global Catalogue of Microorganisms (GCM) 10K type strain sequencing project: providing services to taxonomists for standard genome sequencing and annotation.</title>
        <authorList>
            <consortium name="The Broad Institute Genomics Platform"/>
            <consortium name="The Broad Institute Genome Sequencing Center for Infectious Disease"/>
            <person name="Wu L."/>
            <person name="Ma J."/>
        </authorList>
    </citation>
    <scope>NUCLEOTIDE SEQUENCE [LARGE SCALE GENOMIC DNA]</scope>
    <source>
        <strain evidence="3">CCUG 62221</strain>
    </source>
</reference>
<keyword evidence="3" id="KW-1185">Reference proteome</keyword>
<dbReference type="GO" id="GO:0016787">
    <property type="term" value="F:hydrolase activity"/>
    <property type="evidence" value="ECO:0007669"/>
    <property type="project" value="UniProtKB-KW"/>
</dbReference>
<comment type="caution">
    <text evidence="2">The sequence shown here is derived from an EMBL/GenBank/DDBJ whole genome shotgun (WGS) entry which is preliminary data.</text>
</comment>
<dbReference type="Pfam" id="PF13472">
    <property type="entry name" value="Lipase_GDSL_2"/>
    <property type="match status" value="1"/>
</dbReference>
<accession>A0ABW3WK19</accession>
<sequence>MSFTYREEKGSPLTSSEIDANFKEVENLSLATQKPTEYETLAFAMAVDPLPVDYTPFTIRAGGAEDGYYIYLASETNGYKSTGDFETPGLNTSTLNPTGTTLAETGKTVADYVASKRGGAIAAGDERDVSGDKINTEFDIVNADLDKLKTLTPDNNIDHTLNNINNVISGSTIVSNKVYTQEVTISSIYAKTGTLTSTDISCYIYVVDASNVITQDLGIVNISSAVSDTQYEIYSGSITLPIGHKVGLVLGDNFSMRYNATTDSGGFIFQYTNDPNKDKNKGESIFSSTTQDFTLAISLGWDATSLDINKDAIGNNLYGSVLCGIGDSMMAGHTLNADEVYAYKIAERNGMTFTNAGINGNFLTDNGGSGTPLVNRVTDIPLDTEILIVDIGTNDANSLVTIGSENSTDITEFYGALNSFLEDAVNRIPSARIIFISPYLRNVNYQNYVDALKIGCGKYGIPVFDNITEGLIKWDNTAQYELFTLQDGYHFNAVGHLRSSYKYESFMKSKF</sequence>
<evidence type="ECO:0000313" key="3">
    <source>
        <dbReference type="Proteomes" id="UP001597241"/>
    </source>
</evidence>
<dbReference type="Proteomes" id="UP001597241">
    <property type="component" value="Unassembled WGS sequence"/>
</dbReference>
<evidence type="ECO:0000313" key="2">
    <source>
        <dbReference type="EMBL" id="MFD1292629.1"/>
    </source>
</evidence>
<dbReference type="EMBL" id="JBHTMV010000002">
    <property type="protein sequence ID" value="MFD1292629.1"/>
    <property type="molecule type" value="Genomic_DNA"/>
</dbReference>
<dbReference type="CDD" id="cd00229">
    <property type="entry name" value="SGNH_hydrolase"/>
    <property type="match status" value="1"/>
</dbReference>
<keyword evidence="2" id="KW-0378">Hydrolase</keyword>
<dbReference type="InterPro" id="IPR013830">
    <property type="entry name" value="SGNH_hydro"/>
</dbReference>
<gene>
    <name evidence="2" type="ORF">ACFQ5N_02165</name>
</gene>
<protein>
    <submittedName>
        <fullName evidence="2">SGNH/GDSL hydrolase family protein</fullName>
    </submittedName>
</protein>